<feature type="compositionally biased region" description="Basic and acidic residues" evidence="1">
    <location>
        <begin position="95"/>
        <end position="115"/>
    </location>
</feature>
<dbReference type="SUPFAM" id="SSF48371">
    <property type="entry name" value="ARM repeat"/>
    <property type="match status" value="1"/>
</dbReference>
<reference evidence="2 3" key="1">
    <citation type="journal article" date="2019" name="Int. J. Syst. Evol. Microbiol.">
        <title>The Global Catalogue of Microorganisms (GCM) 10K type strain sequencing project: providing services to taxonomists for standard genome sequencing and annotation.</title>
        <authorList>
            <consortium name="The Broad Institute Genomics Platform"/>
            <consortium name="The Broad Institute Genome Sequencing Center for Infectious Disease"/>
            <person name="Wu L."/>
            <person name="Ma J."/>
        </authorList>
    </citation>
    <scope>NUCLEOTIDE SEQUENCE [LARGE SCALE GENOMIC DNA]</scope>
    <source>
        <strain evidence="2 3">PSR21</strain>
    </source>
</reference>
<accession>A0ABD6ACP5</accession>
<protein>
    <submittedName>
        <fullName evidence="2">HEAT repeat domain-containing protein</fullName>
    </submittedName>
</protein>
<dbReference type="Pfam" id="PF13646">
    <property type="entry name" value="HEAT_2"/>
    <property type="match status" value="1"/>
</dbReference>
<evidence type="ECO:0000313" key="3">
    <source>
        <dbReference type="Proteomes" id="UP001596547"/>
    </source>
</evidence>
<dbReference type="AlphaFoldDB" id="A0ABD6ACP5"/>
<feature type="compositionally biased region" description="Acidic residues" evidence="1">
    <location>
        <begin position="1"/>
        <end position="11"/>
    </location>
</feature>
<dbReference type="InterPro" id="IPR011989">
    <property type="entry name" value="ARM-like"/>
</dbReference>
<feature type="region of interest" description="Disordered" evidence="1">
    <location>
        <begin position="1"/>
        <end position="123"/>
    </location>
</feature>
<keyword evidence="3" id="KW-1185">Reference proteome</keyword>
<dbReference type="PANTHER" id="PTHR12697">
    <property type="entry name" value="PBS LYASE HEAT-LIKE PROTEIN"/>
    <property type="match status" value="1"/>
</dbReference>
<dbReference type="EMBL" id="JBHTBF010000002">
    <property type="protein sequence ID" value="MFC7318167.1"/>
    <property type="molecule type" value="Genomic_DNA"/>
</dbReference>
<feature type="compositionally biased region" description="Basic and acidic residues" evidence="1">
    <location>
        <begin position="12"/>
        <end position="21"/>
    </location>
</feature>
<dbReference type="Gene3D" id="1.25.10.10">
    <property type="entry name" value="Leucine-rich Repeat Variant"/>
    <property type="match status" value="1"/>
</dbReference>
<sequence>MSNGDDEADAPAEEREERPAEEREDAEATPTDEATEDADAAEATPESIGERLDAIEADLEEAETEADLDAVEAELDAAEADVETLPEAEEDAEEDPRGDLEDRVDDLRDAIEEQRGPYVEDVAERVRDDAGRIRDTRWTERGDDEVVAAVEAFLDDAGETLGEDLGDAGRSPEAAADALDDAAGTIEGSGLDPDEDEDAIAALLEGADALDAGLDEAQEWDDLTVVQKLDYQGFYDVLTPKSRKDYPPELSVVRIAEAERDPEPILLAFEMLESDFMQENCVNALRRLGAPEAYDAMMPLAERRDQEAIRVLGKIGNPDALDTLLPYIEGDANPPLQRVVLKTVGEIGDESATQTVADRLVADDPEIRSAAARSLGMIGDTRAVEPLSDVLEDDDSDTVRASAAWALNQIATERALEAASEHADDRSYIVQVEAERAAEALDEDGAAGTEPEAAA</sequence>
<comment type="caution">
    <text evidence="2">The sequence shown here is derived from an EMBL/GenBank/DDBJ whole genome shotgun (WGS) entry which is preliminary data.</text>
</comment>
<feature type="compositionally biased region" description="Acidic residues" evidence="1">
    <location>
        <begin position="55"/>
        <end position="94"/>
    </location>
</feature>
<evidence type="ECO:0000256" key="1">
    <source>
        <dbReference type="SAM" id="MobiDB-lite"/>
    </source>
</evidence>
<organism evidence="2 3">
    <name type="scientific">Halomarina halobia</name>
    <dbReference type="NCBI Taxonomy" id="3033386"/>
    <lineage>
        <taxon>Archaea</taxon>
        <taxon>Methanobacteriati</taxon>
        <taxon>Methanobacteriota</taxon>
        <taxon>Stenosarchaea group</taxon>
        <taxon>Halobacteria</taxon>
        <taxon>Halobacteriales</taxon>
        <taxon>Natronomonadaceae</taxon>
        <taxon>Halomarina</taxon>
    </lineage>
</organism>
<dbReference type="InterPro" id="IPR016024">
    <property type="entry name" value="ARM-type_fold"/>
</dbReference>
<dbReference type="Proteomes" id="UP001596547">
    <property type="component" value="Unassembled WGS sequence"/>
</dbReference>
<gene>
    <name evidence="2" type="ORF">ACFQPE_15390</name>
</gene>
<evidence type="ECO:0000313" key="2">
    <source>
        <dbReference type="EMBL" id="MFC7318167.1"/>
    </source>
</evidence>
<dbReference type="PANTHER" id="PTHR12697:SF5">
    <property type="entry name" value="DEOXYHYPUSINE HYDROXYLASE"/>
    <property type="match status" value="1"/>
</dbReference>
<dbReference type="RefSeq" id="WP_276305556.1">
    <property type="nucleotide sequence ID" value="NZ_CP119992.1"/>
</dbReference>
<name>A0ABD6ACP5_9EURY</name>
<dbReference type="InterPro" id="IPR004155">
    <property type="entry name" value="PBS_lyase_HEAT"/>
</dbReference>
<dbReference type="GeneID" id="79315144"/>
<dbReference type="SMART" id="SM00567">
    <property type="entry name" value="EZ_HEAT"/>
    <property type="match status" value="5"/>
</dbReference>
<proteinExistence type="predicted"/>